<evidence type="ECO:0000256" key="10">
    <source>
        <dbReference type="ARBA" id="ARBA00023212"/>
    </source>
</evidence>
<keyword evidence="15" id="KW-1185">Reference proteome</keyword>
<dbReference type="GO" id="GO:0001725">
    <property type="term" value="C:stress fiber"/>
    <property type="evidence" value="ECO:0007669"/>
    <property type="project" value="UniProtKB-SubCell"/>
</dbReference>
<dbReference type="AlphaFoldDB" id="A0A1J1GTU2"/>
<dbReference type="OrthoDB" id="283815at2759"/>
<keyword evidence="8" id="KW-0007">Acetylation</keyword>
<dbReference type="GeneID" id="39730650"/>
<evidence type="ECO:0000256" key="5">
    <source>
        <dbReference type="ARBA" id="ARBA00022499"/>
    </source>
</evidence>
<evidence type="ECO:0000256" key="13">
    <source>
        <dbReference type="ARBA" id="ARBA00093507"/>
    </source>
</evidence>
<evidence type="ECO:0000313" key="15">
    <source>
        <dbReference type="Proteomes" id="UP000220797"/>
    </source>
</evidence>
<comment type="subunit">
    <text evidence="13">Subunit of dynactin, a multiprotein complex part of a tripartite complex with dynein and a adapter, such as BICDL1, BICD2 or HOOK3. The dynactin complex is built around ACTR1A/ACTB filament and consists of an actin-related filament composed of a shoulder domain, a pointed end and a barbed end. Its length is defined by its flexible shoulder domain. The soulder is composed of 2 DCTN1 subunits, 4 DCTN2 and 2 DCTN3. The 4 DCNT2 (via N-terminus) bind the ACTR1A filament and act as molecular rulers to determine the length. The pointed end is important for binding dynein-dynactin cargo adapters. Consists of 4 subunits: ACTR10, DCNT4, DCTN5 and DCTN6. The barbed end is composed of a CAPZA1:CAPZB heterodimers, which binds ACTR1A/ACTB filament and dynactin and stabilizes dynactin. Interacts with ATP7B, but not ATP7A, in a copper-dependent manner. Interacts with ANK2; this interaction is required for localization at costameres. Interacts with N4BP2L1.</text>
</comment>
<dbReference type="EMBL" id="CVMV01000032">
    <property type="protein sequence ID" value="CRG94726.1"/>
    <property type="molecule type" value="Genomic_DNA"/>
</dbReference>
<evidence type="ECO:0000256" key="12">
    <source>
        <dbReference type="ARBA" id="ARBA00034864"/>
    </source>
</evidence>
<dbReference type="GO" id="GO:0005869">
    <property type="term" value="C:dynactin complex"/>
    <property type="evidence" value="ECO:0007669"/>
    <property type="project" value="InterPro"/>
</dbReference>
<keyword evidence="10" id="KW-0206">Cytoskeleton</keyword>
<evidence type="ECO:0000256" key="6">
    <source>
        <dbReference type="ARBA" id="ARBA00022553"/>
    </source>
</evidence>
<reference evidence="14" key="1">
    <citation type="submission" date="2015-04" db="EMBL/GenBank/DDBJ databases">
        <authorList>
            <consortium name="Pathogen Informatics"/>
        </authorList>
    </citation>
    <scope>NUCLEOTIDE SEQUENCE [LARGE SCALE GENOMIC DNA]</scope>
    <source>
        <strain evidence="14">8A</strain>
    </source>
</reference>
<dbReference type="PANTHER" id="PTHR13034">
    <property type="entry name" value="DYNACTIN P62 SUBUNIT"/>
    <property type="match status" value="1"/>
</dbReference>
<organism evidence="14 15">
    <name type="scientific">Plasmodium gallinaceum</name>
    <dbReference type="NCBI Taxonomy" id="5849"/>
    <lineage>
        <taxon>Eukaryota</taxon>
        <taxon>Sar</taxon>
        <taxon>Alveolata</taxon>
        <taxon>Apicomplexa</taxon>
        <taxon>Aconoidasida</taxon>
        <taxon>Haemosporida</taxon>
        <taxon>Plasmodiidae</taxon>
        <taxon>Plasmodium</taxon>
        <taxon>Plasmodium (Haemamoeba)</taxon>
    </lineage>
</organism>
<dbReference type="OMA" id="CTQIYTK"/>
<dbReference type="VEuPathDB" id="PlasmoDB:PGAL8A_00212300"/>
<keyword evidence="7" id="KW-0832">Ubl conjugation</keyword>
<evidence type="ECO:0000256" key="4">
    <source>
        <dbReference type="ARBA" id="ARBA00022490"/>
    </source>
</evidence>
<sequence length="696" mass="83067">MKNRVYILVDNKLFKLKELYFCIICSKIKSDFNLKKEIEYYYCNGCTEIYTKNETSLYSYECLRCFNCPFCFSCLSVAHKNLENSLSNVNNMELKNNEIKDSYTKKNSKRYDNGFTSSSIYKNENEDIYKFFEKNTSNSDYDDKIENNLKKEFISNEENNLKNKFMMNKQNELIKKDKKLFYFKCHYCLWSSIYSIFNTKLDELIGDMIIFEKNCIFRCYFRNILNEIKKSNELLKQKKILKRIDLYSSNHKIENLNSLDDWISNKLSETKNEENKNQFLNGEHSSLICKSKIQIDKISLKDILNGEHIKNDKEFNDIFELQNENVKYLDLIILQNQNNLEDNEVNETTDDYKNNYIENGDNIKYKKEINKENIEVEEKDHNIENNDINIAFEKKDNDDNVEKKDKDSNTIYYNQNYINKKEENNPNKINNKISNLKNNKFSNIIINSKNYLSFEHLYDYPYNFYKGIDELKPLRKKLLAKKSKRCSKCKQYLLKFHNSNLYSTFRLNNNAMKYIPRIYINDFRIIKKKNGILNFVLINPLDFEMNIKIIPQIEHNFLKNLNINKIPINCESKANSFEFIMNTYDEIIDDLLKDENDIKTVITSENIIIKKQNNMALIVISFIYIENPNDFTIENKSNILNEERKDSLEQSINLNFPLILECSFSDKLKKIHKITLNLLFTNDISTNKFYNYLLNS</sequence>
<dbReference type="RefSeq" id="XP_028527541.1">
    <property type="nucleotide sequence ID" value="XM_028670827.1"/>
</dbReference>
<keyword evidence="9" id="KW-0175">Coiled coil</keyword>
<evidence type="ECO:0000313" key="14">
    <source>
        <dbReference type="EMBL" id="CRG94726.1"/>
    </source>
</evidence>
<evidence type="ECO:0000256" key="7">
    <source>
        <dbReference type="ARBA" id="ARBA00022843"/>
    </source>
</evidence>
<evidence type="ECO:0000256" key="8">
    <source>
        <dbReference type="ARBA" id="ARBA00022990"/>
    </source>
</evidence>
<comment type="caution">
    <text evidence="14">The sequence shown here is derived from an EMBL/GenBank/DDBJ whole genome shotgun (WGS) entry which is preliminary data.</text>
</comment>
<dbReference type="InterPro" id="IPR008603">
    <property type="entry name" value="DCTN4"/>
</dbReference>
<comment type="subcellular location">
    <subcellularLocation>
        <location evidence="1">Cytoplasm</location>
        <location evidence="1">Cytoskeleton</location>
        <location evidence="1">Microtubule organizing center</location>
        <location evidence="1">Centrosome</location>
    </subcellularLocation>
    <subcellularLocation>
        <location evidence="2">Cytoplasm</location>
        <location evidence="2">Cytoskeleton</location>
        <location evidence="2">Stress fiber</location>
    </subcellularLocation>
    <subcellularLocation>
        <location evidence="3">Cytoplasm</location>
        <location evidence="3">Myofibril</location>
    </subcellularLocation>
</comment>
<evidence type="ECO:0000256" key="9">
    <source>
        <dbReference type="ARBA" id="ARBA00023054"/>
    </source>
</evidence>
<protein>
    <recommendedName>
        <fullName evidence="12">Dynactin subunit 4</fullName>
    </recommendedName>
</protein>
<comment type="similarity">
    <text evidence="11">Belongs to the dynactin subunit 4 family.</text>
</comment>
<name>A0A1J1GTU2_PLAGA</name>
<dbReference type="PANTHER" id="PTHR13034:SF2">
    <property type="entry name" value="DYNACTIN SUBUNIT 4"/>
    <property type="match status" value="1"/>
</dbReference>
<dbReference type="Pfam" id="PF05502">
    <property type="entry name" value="Dynactin_p62"/>
    <property type="match status" value="1"/>
</dbReference>
<accession>A0A1J1GTU2</accession>
<dbReference type="Proteomes" id="UP000220797">
    <property type="component" value="Unassembled WGS sequence"/>
</dbReference>
<keyword evidence="5" id="KW-1017">Isopeptide bond</keyword>
<evidence type="ECO:0000256" key="2">
    <source>
        <dbReference type="ARBA" id="ARBA00004529"/>
    </source>
</evidence>
<proteinExistence type="inferred from homology"/>
<evidence type="ECO:0000256" key="1">
    <source>
        <dbReference type="ARBA" id="ARBA00004300"/>
    </source>
</evidence>
<dbReference type="GO" id="GO:0005813">
    <property type="term" value="C:centrosome"/>
    <property type="evidence" value="ECO:0007669"/>
    <property type="project" value="UniProtKB-SubCell"/>
</dbReference>
<keyword evidence="6" id="KW-0597">Phosphoprotein</keyword>
<gene>
    <name evidence="14" type="ORF">PGAL8A_00212300</name>
</gene>
<keyword evidence="4" id="KW-0963">Cytoplasm</keyword>
<evidence type="ECO:0000256" key="3">
    <source>
        <dbReference type="ARBA" id="ARBA00004657"/>
    </source>
</evidence>
<evidence type="ECO:0000256" key="11">
    <source>
        <dbReference type="ARBA" id="ARBA00034776"/>
    </source>
</evidence>